<evidence type="ECO:0000256" key="12">
    <source>
        <dbReference type="ARBA" id="ARBA00023315"/>
    </source>
</evidence>
<keyword evidence="9 13" id="KW-1133">Transmembrane helix</keyword>
<keyword evidence="11 13" id="KW-0472">Membrane</keyword>
<dbReference type="InterPro" id="IPR007130">
    <property type="entry name" value="DAGAT"/>
</dbReference>
<evidence type="ECO:0000256" key="4">
    <source>
        <dbReference type="ARBA" id="ARBA00022516"/>
    </source>
</evidence>
<evidence type="ECO:0000256" key="9">
    <source>
        <dbReference type="ARBA" id="ARBA00022989"/>
    </source>
</evidence>
<evidence type="ECO:0000313" key="15">
    <source>
        <dbReference type="Proteomes" id="UP001181693"/>
    </source>
</evidence>
<evidence type="ECO:0000256" key="6">
    <source>
        <dbReference type="ARBA" id="ARBA00022692"/>
    </source>
</evidence>
<dbReference type="GO" id="GO:0006629">
    <property type="term" value="P:lipid metabolic process"/>
    <property type="evidence" value="ECO:0007669"/>
    <property type="project" value="UniProtKB-KW"/>
</dbReference>
<accession>A0AAV2ZTQ1</accession>
<gene>
    <name evidence="14" type="ORF">GDO54_018365</name>
</gene>
<evidence type="ECO:0000256" key="10">
    <source>
        <dbReference type="ARBA" id="ARBA00023098"/>
    </source>
</evidence>
<evidence type="ECO:0000256" key="8">
    <source>
        <dbReference type="ARBA" id="ARBA00022824"/>
    </source>
</evidence>
<keyword evidence="6 13" id="KW-0812">Transmembrane</keyword>
<dbReference type="GO" id="GO:0008374">
    <property type="term" value="F:O-acyltransferase activity"/>
    <property type="evidence" value="ECO:0007669"/>
    <property type="project" value="InterPro"/>
</dbReference>
<dbReference type="AlphaFoldDB" id="A0AAV2ZTQ1"/>
<keyword evidence="10" id="KW-0443">Lipid metabolism</keyword>
<sequence>MKTIIAAYSRDLGGSRLTLRSALQSICAAATPPQEHLRSCMQLLVIVQWIFTFLLMGLVFLMIFTYLFFTYLWLISAAYLSWLLLDWETPEAGGRRSEWVRNWSIWKHFRDYFPIQLVKTHNLPPGRNYIIGSHPHGILCIGAFCNFVTESTGFSQKFPGIRPHLATLAGNFRMPILREYMMSGGLCPVNQKAIGYTLSQKGRGNAVVIVIGGAAESLSCQPGVTKLILSRRRGFVRLALEYGADLVPSFSFGETDLYQQVQFSEGSILRLAQNKFQKLFGFAPCFFYGRGFTAPDSKGFIPYSRPITTVVGEPVTVPQIKDPSPEIVDLYHNMYKCSLLKLFHEHKTKYGLGENADLQIL</sequence>
<dbReference type="PANTHER" id="PTHR12317">
    <property type="entry name" value="DIACYLGLYCEROL O-ACYLTRANSFERASE"/>
    <property type="match status" value="1"/>
</dbReference>
<comment type="pathway">
    <text evidence="2">Glycerolipid metabolism; triacylglycerol biosynthesis.</text>
</comment>
<comment type="subcellular location">
    <subcellularLocation>
        <location evidence="1 13">Endoplasmic reticulum membrane</location>
        <topology evidence="1 13">Multi-pass membrane protein</topology>
    </subcellularLocation>
</comment>
<reference evidence="14" key="1">
    <citation type="thesis" date="2020" institute="ProQuest LLC" country="789 East Eisenhower Parkway, Ann Arbor, MI, USA">
        <title>Comparative Genomics and Chromosome Evolution.</title>
        <authorList>
            <person name="Mudd A.B."/>
        </authorList>
    </citation>
    <scope>NUCLEOTIDE SEQUENCE</scope>
    <source>
        <strain evidence="14">1538</strain>
        <tissue evidence="14">Blood</tissue>
    </source>
</reference>
<evidence type="ECO:0000256" key="1">
    <source>
        <dbReference type="ARBA" id="ARBA00004477"/>
    </source>
</evidence>
<evidence type="ECO:0000313" key="14">
    <source>
        <dbReference type="EMBL" id="DBA21766.1"/>
    </source>
</evidence>
<dbReference type="GO" id="GO:0006071">
    <property type="term" value="P:glycerol metabolic process"/>
    <property type="evidence" value="ECO:0007669"/>
    <property type="project" value="UniProtKB-KW"/>
</dbReference>
<dbReference type="EMBL" id="DYDO01000007">
    <property type="protein sequence ID" value="DBA21766.1"/>
    <property type="molecule type" value="Genomic_DNA"/>
</dbReference>
<proteinExistence type="inferred from homology"/>
<evidence type="ECO:0000256" key="5">
    <source>
        <dbReference type="ARBA" id="ARBA00022679"/>
    </source>
</evidence>
<comment type="similarity">
    <text evidence="3 13">Belongs to the diacylglycerol acyltransferase family.</text>
</comment>
<name>A0AAV2ZTQ1_PYXAD</name>
<keyword evidence="15" id="KW-1185">Reference proteome</keyword>
<dbReference type="Proteomes" id="UP001181693">
    <property type="component" value="Unassembled WGS sequence"/>
</dbReference>
<evidence type="ECO:0000256" key="11">
    <source>
        <dbReference type="ARBA" id="ARBA00023136"/>
    </source>
</evidence>
<protein>
    <recommendedName>
        <fullName evidence="13">Acyltransferase</fullName>
        <ecNumber evidence="13">2.3.1.-</ecNumber>
    </recommendedName>
</protein>
<keyword evidence="7" id="KW-0319">Glycerol metabolism</keyword>
<evidence type="ECO:0000256" key="13">
    <source>
        <dbReference type="RuleBase" id="RU367023"/>
    </source>
</evidence>
<dbReference type="PANTHER" id="PTHR12317:SF19">
    <property type="entry name" value="DIACYLGLYCEROL O-ACYLTRANSFERASE 2-LIKE PROTEIN 6"/>
    <property type="match status" value="1"/>
</dbReference>
<keyword evidence="12" id="KW-0012">Acyltransferase</keyword>
<keyword evidence="5 13" id="KW-0808">Transferase</keyword>
<dbReference type="EC" id="2.3.1.-" evidence="13"/>
<evidence type="ECO:0000256" key="2">
    <source>
        <dbReference type="ARBA" id="ARBA00004771"/>
    </source>
</evidence>
<comment type="caution">
    <text evidence="13">Lacks conserved residue(s) required for the propagation of feature annotation.</text>
</comment>
<feature type="transmembrane region" description="Helical" evidence="13">
    <location>
        <begin position="43"/>
        <end position="64"/>
    </location>
</feature>
<dbReference type="CDD" id="cd07987">
    <property type="entry name" value="LPLAT_MGAT-like"/>
    <property type="match status" value="1"/>
</dbReference>
<dbReference type="GO" id="GO:0005789">
    <property type="term" value="C:endoplasmic reticulum membrane"/>
    <property type="evidence" value="ECO:0007669"/>
    <property type="project" value="UniProtKB-SubCell"/>
</dbReference>
<evidence type="ECO:0000256" key="7">
    <source>
        <dbReference type="ARBA" id="ARBA00022798"/>
    </source>
</evidence>
<evidence type="ECO:0000256" key="3">
    <source>
        <dbReference type="ARBA" id="ARBA00005420"/>
    </source>
</evidence>
<organism evidence="14 15">
    <name type="scientific">Pyxicephalus adspersus</name>
    <name type="common">African bullfrog</name>
    <dbReference type="NCBI Taxonomy" id="30357"/>
    <lineage>
        <taxon>Eukaryota</taxon>
        <taxon>Metazoa</taxon>
        <taxon>Chordata</taxon>
        <taxon>Craniata</taxon>
        <taxon>Vertebrata</taxon>
        <taxon>Euteleostomi</taxon>
        <taxon>Amphibia</taxon>
        <taxon>Batrachia</taxon>
        <taxon>Anura</taxon>
        <taxon>Neobatrachia</taxon>
        <taxon>Ranoidea</taxon>
        <taxon>Pyxicephalidae</taxon>
        <taxon>Pyxicephalinae</taxon>
        <taxon>Pyxicephalus</taxon>
    </lineage>
</organism>
<dbReference type="Pfam" id="PF03982">
    <property type="entry name" value="DAGAT"/>
    <property type="match status" value="1"/>
</dbReference>
<comment type="caution">
    <text evidence="14">The sequence shown here is derived from an EMBL/GenBank/DDBJ whole genome shotgun (WGS) entry which is preliminary data.</text>
</comment>
<keyword evidence="8 13" id="KW-0256">Endoplasmic reticulum</keyword>
<keyword evidence="4" id="KW-0444">Lipid biosynthesis</keyword>